<dbReference type="PROSITE" id="PS50931">
    <property type="entry name" value="HTH_LYSR"/>
    <property type="match status" value="1"/>
</dbReference>
<dbReference type="InterPro" id="IPR000847">
    <property type="entry name" value="LysR_HTH_N"/>
</dbReference>
<evidence type="ECO:0000256" key="3">
    <source>
        <dbReference type="ARBA" id="ARBA00023125"/>
    </source>
</evidence>
<organism evidence="6 7">
    <name type="scientific">Chitiniphilus purpureus</name>
    <dbReference type="NCBI Taxonomy" id="2981137"/>
    <lineage>
        <taxon>Bacteria</taxon>
        <taxon>Pseudomonadati</taxon>
        <taxon>Pseudomonadota</taxon>
        <taxon>Betaproteobacteria</taxon>
        <taxon>Neisseriales</taxon>
        <taxon>Chitinibacteraceae</taxon>
        <taxon>Chitiniphilus</taxon>
    </lineage>
</organism>
<reference evidence="6" key="1">
    <citation type="submission" date="2022-10" db="EMBL/GenBank/DDBJ databases">
        <title>Chitiniphilus purpureus sp. nov., a novel chitin-degrading bacterium isolated from crawfish pond sediment.</title>
        <authorList>
            <person name="Li K."/>
        </authorList>
    </citation>
    <scope>NUCLEOTIDE SEQUENCE</scope>
    <source>
        <strain evidence="6">CD1</strain>
    </source>
</reference>
<evidence type="ECO:0000259" key="5">
    <source>
        <dbReference type="PROSITE" id="PS50931"/>
    </source>
</evidence>
<proteinExistence type="inferred from homology"/>
<comment type="similarity">
    <text evidence="1">Belongs to the LysR transcriptional regulatory family.</text>
</comment>
<keyword evidence="2" id="KW-0805">Transcription regulation</keyword>
<protein>
    <submittedName>
        <fullName evidence="6">LysR substrate-binding domain-containing protein</fullName>
    </submittedName>
</protein>
<dbReference type="CDD" id="cd08432">
    <property type="entry name" value="PBP2_GcdR_TrpI_HvrB_AmpR_like"/>
    <property type="match status" value="1"/>
</dbReference>
<keyword evidence="4" id="KW-0804">Transcription</keyword>
<dbReference type="Proteomes" id="UP001061302">
    <property type="component" value="Chromosome"/>
</dbReference>
<evidence type="ECO:0000256" key="1">
    <source>
        <dbReference type="ARBA" id="ARBA00009437"/>
    </source>
</evidence>
<dbReference type="InterPro" id="IPR058163">
    <property type="entry name" value="LysR-type_TF_proteobact-type"/>
</dbReference>
<dbReference type="InterPro" id="IPR036388">
    <property type="entry name" value="WH-like_DNA-bd_sf"/>
</dbReference>
<dbReference type="Pfam" id="PF03466">
    <property type="entry name" value="LysR_substrate"/>
    <property type="match status" value="1"/>
</dbReference>
<dbReference type="InterPro" id="IPR005119">
    <property type="entry name" value="LysR_subst-bd"/>
</dbReference>
<dbReference type="SUPFAM" id="SSF53850">
    <property type="entry name" value="Periplasmic binding protein-like II"/>
    <property type="match status" value="1"/>
</dbReference>
<dbReference type="EMBL" id="CP106753">
    <property type="protein sequence ID" value="UXY13663.1"/>
    <property type="molecule type" value="Genomic_DNA"/>
</dbReference>
<accession>A0ABY6DP31</accession>
<dbReference type="Pfam" id="PF00126">
    <property type="entry name" value="HTH_1"/>
    <property type="match status" value="1"/>
</dbReference>
<keyword evidence="3" id="KW-0238">DNA-binding</keyword>
<dbReference type="RefSeq" id="WP_263122876.1">
    <property type="nucleotide sequence ID" value="NZ_CP106753.1"/>
</dbReference>
<gene>
    <name evidence="6" type="ORF">N8I74_10040</name>
</gene>
<dbReference type="Gene3D" id="3.40.190.10">
    <property type="entry name" value="Periplasmic binding protein-like II"/>
    <property type="match status" value="2"/>
</dbReference>
<dbReference type="PANTHER" id="PTHR30537">
    <property type="entry name" value="HTH-TYPE TRANSCRIPTIONAL REGULATOR"/>
    <property type="match status" value="1"/>
</dbReference>
<evidence type="ECO:0000256" key="2">
    <source>
        <dbReference type="ARBA" id="ARBA00023015"/>
    </source>
</evidence>
<evidence type="ECO:0000313" key="6">
    <source>
        <dbReference type="EMBL" id="UXY13663.1"/>
    </source>
</evidence>
<feature type="domain" description="HTH lysR-type" evidence="5">
    <location>
        <begin position="6"/>
        <end position="63"/>
    </location>
</feature>
<dbReference type="Gene3D" id="1.10.10.10">
    <property type="entry name" value="Winged helix-like DNA-binding domain superfamily/Winged helix DNA-binding domain"/>
    <property type="match status" value="1"/>
</dbReference>
<keyword evidence="7" id="KW-1185">Reference proteome</keyword>
<evidence type="ECO:0000313" key="7">
    <source>
        <dbReference type="Proteomes" id="UP001061302"/>
    </source>
</evidence>
<sequence>MPTRLPPLSALRAFEAAARLCSFKAAAAELSVTATAISHRIRVLEEDLGCQLFVRKTRAVALTAQGQLLQRAVREGFDSIAAGVAALREPRESSVTVSTTPGFAAKWLVPRLAAFQAAHPGIQLHVHASYQPVDLLAGEADLAVRYGDGRYPGLSAVLLLQNRFAPVASPRLELHTPADLLHQSLIHIDWFRPPALTWADWASLVGLAGLNTQAGFRYSDESHAIQAAVAGQGVALVGLGMVDEEVRLGLLQVPFGSMLDGQAYYVVRPARPPRSEVAQVADWLLRTAQAR</sequence>
<dbReference type="PANTHER" id="PTHR30537:SF26">
    <property type="entry name" value="GLYCINE CLEAVAGE SYSTEM TRANSCRIPTIONAL ACTIVATOR"/>
    <property type="match status" value="1"/>
</dbReference>
<dbReference type="PRINTS" id="PR00039">
    <property type="entry name" value="HTHLYSR"/>
</dbReference>
<evidence type="ECO:0000256" key="4">
    <source>
        <dbReference type="ARBA" id="ARBA00023163"/>
    </source>
</evidence>
<dbReference type="InterPro" id="IPR036390">
    <property type="entry name" value="WH_DNA-bd_sf"/>
</dbReference>
<dbReference type="SUPFAM" id="SSF46785">
    <property type="entry name" value="Winged helix' DNA-binding domain"/>
    <property type="match status" value="1"/>
</dbReference>
<name>A0ABY6DP31_9NEIS</name>